<keyword evidence="2" id="KW-1185">Reference proteome</keyword>
<evidence type="ECO:0000313" key="2">
    <source>
        <dbReference type="Proteomes" id="UP001145114"/>
    </source>
</evidence>
<name>A0ACC1H6R5_9FUNG</name>
<evidence type="ECO:0000313" key="1">
    <source>
        <dbReference type="EMBL" id="KAJ1670642.1"/>
    </source>
</evidence>
<dbReference type="Proteomes" id="UP001145114">
    <property type="component" value="Unassembled WGS sequence"/>
</dbReference>
<proteinExistence type="predicted"/>
<comment type="caution">
    <text evidence="1">The sequence shown here is derived from an EMBL/GenBank/DDBJ whole genome shotgun (WGS) entry which is preliminary data.</text>
</comment>
<sequence>SPFSVIDVERVCSEASLWTRLQFLPPAGNLLLLSTATGPHYIIDTISTNVVAELRFTGPRTMSNPAAVGGGSGEVDVRSELDRANHGQGICVAPDGKSVLMGLPSGRVCIWDISGVNGDSSSPRDTEGGRGITVIETNKQWDGVHASAVNVCGFNPVYMMAVTGGDSL</sequence>
<gene>
    <name evidence="1" type="ORF">EV182_008083</name>
</gene>
<dbReference type="EMBL" id="JAMZIH010009151">
    <property type="protein sequence ID" value="KAJ1670642.1"/>
    <property type="molecule type" value="Genomic_DNA"/>
</dbReference>
<accession>A0ACC1H6R5</accession>
<feature type="non-terminal residue" evidence="1">
    <location>
        <position position="1"/>
    </location>
</feature>
<feature type="non-terminal residue" evidence="1">
    <location>
        <position position="168"/>
    </location>
</feature>
<organism evidence="1 2">
    <name type="scientific">Spiromyces aspiralis</name>
    <dbReference type="NCBI Taxonomy" id="68401"/>
    <lineage>
        <taxon>Eukaryota</taxon>
        <taxon>Fungi</taxon>
        <taxon>Fungi incertae sedis</taxon>
        <taxon>Zoopagomycota</taxon>
        <taxon>Kickxellomycotina</taxon>
        <taxon>Kickxellomycetes</taxon>
        <taxon>Kickxellales</taxon>
        <taxon>Kickxellaceae</taxon>
        <taxon>Spiromyces</taxon>
    </lineage>
</organism>
<reference evidence="1" key="1">
    <citation type="submission" date="2022-06" db="EMBL/GenBank/DDBJ databases">
        <title>Phylogenomic reconstructions and comparative analyses of Kickxellomycotina fungi.</title>
        <authorList>
            <person name="Reynolds N.K."/>
            <person name="Stajich J.E."/>
            <person name="Barry K."/>
            <person name="Grigoriev I.V."/>
            <person name="Crous P."/>
            <person name="Smith M.E."/>
        </authorList>
    </citation>
    <scope>NUCLEOTIDE SEQUENCE</scope>
    <source>
        <strain evidence="1">RSA 2271</strain>
    </source>
</reference>
<protein>
    <submittedName>
        <fullName evidence="1">Uncharacterized protein</fullName>
    </submittedName>
</protein>